<dbReference type="EMBL" id="CP030041">
    <property type="protein sequence ID" value="AWW32081.1"/>
    <property type="molecule type" value="Genomic_DNA"/>
</dbReference>
<dbReference type="AlphaFoldDB" id="A0A2Z4ILS9"/>
<feature type="domain" description="N-acetyltransferase" evidence="1">
    <location>
        <begin position="1"/>
        <end position="148"/>
    </location>
</feature>
<keyword evidence="3" id="KW-1185">Reference proteome</keyword>
<dbReference type="KEGG" id="est:DN752_19145"/>
<dbReference type="OrthoDB" id="5570877at2"/>
<dbReference type="CDD" id="cd04301">
    <property type="entry name" value="NAT_SF"/>
    <property type="match status" value="1"/>
</dbReference>
<protein>
    <recommendedName>
        <fullName evidence="1">N-acetyltransferase domain-containing protein</fullName>
    </recommendedName>
</protein>
<dbReference type="Proteomes" id="UP000248688">
    <property type="component" value="Chromosome"/>
</dbReference>
<dbReference type="GO" id="GO:0016747">
    <property type="term" value="F:acyltransferase activity, transferring groups other than amino-acyl groups"/>
    <property type="evidence" value="ECO:0007669"/>
    <property type="project" value="InterPro"/>
</dbReference>
<proteinExistence type="predicted"/>
<evidence type="ECO:0000259" key="1">
    <source>
        <dbReference type="PROSITE" id="PS51186"/>
    </source>
</evidence>
<dbReference type="InterPro" id="IPR016181">
    <property type="entry name" value="Acyl_CoA_acyltransferase"/>
</dbReference>
<dbReference type="Pfam" id="PF13527">
    <property type="entry name" value="Acetyltransf_9"/>
    <property type="match status" value="1"/>
</dbReference>
<sequence length="321" mass="37327">MHLREAKPTDQEAIVDLLKRSLGESLLPKSVALWRWKHVDNPFGESPVLVAEEQGDIVGVRAFMQWEFSQRGQNIKALRAVDTAVHPDYQGRGIFKQLTDKLVQECSEEEFQFIFNTPNAKSMPGYIKMGWQKRGNLPLKMALVRPFGVFSGRSARESTEVMQQEWPERLLAKVPYSADSVGLQTPISPEYMHWRYVKNPLFRYGWFSDGERYLCIFRIKAHRRFQEFRICELLPLDADRQFADKDFNKQLKEQVRNYHTAVITFSGESSVQFRSFGRYRFFRLSKGPLVTLRNLGLEKEQFEGLLMPNGIAFSLGDLELF</sequence>
<dbReference type="InterPro" id="IPR000182">
    <property type="entry name" value="GNAT_dom"/>
</dbReference>
<evidence type="ECO:0000313" key="2">
    <source>
        <dbReference type="EMBL" id="AWW32081.1"/>
    </source>
</evidence>
<name>A0A2Z4ILS9_9BACT</name>
<reference evidence="2 3" key="1">
    <citation type="submission" date="2018-06" db="EMBL/GenBank/DDBJ databases">
        <title>Echinicola strongylocentroti sp. nov., isolated from a sea urchin Strongylocentrotus intermedius.</title>
        <authorList>
            <person name="Bae S.S."/>
        </authorList>
    </citation>
    <scope>NUCLEOTIDE SEQUENCE [LARGE SCALE GENOMIC DNA]</scope>
    <source>
        <strain evidence="2 3">MEBiC08714</strain>
    </source>
</reference>
<accession>A0A2Z4ILS9</accession>
<dbReference type="SUPFAM" id="SSF55729">
    <property type="entry name" value="Acyl-CoA N-acyltransferases (Nat)"/>
    <property type="match status" value="1"/>
</dbReference>
<dbReference type="PROSITE" id="PS51186">
    <property type="entry name" value="GNAT"/>
    <property type="match status" value="1"/>
</dbReference>
<gene>
    <name evidence="2" type="ORF">DN752_19145</name>
</gene>
<organism evidence="2 3">
    <name type="scientific">Echinicola strongylocentroti</name>
    <dbReference type="NCBI Taxonomy" id="1795355"/>
    <lineage>
        <taxon>Bacteria</taxon>
        <taxon>Pseudomonadati</taxon>
        <taxon>Bacteroidota</taxon>
        <taxon>Cytophagia</taxon>
        <taxon>Cytophagales</taxon>
        <taxon>Cyclobacteriaceae</taxon>
        <taxon>Echinicola</taxon>
    </lineage>
</organism>
<evidence type="ECO:0000313" key="3">
    <source>
        <dbReference type="Proteomes" id="UP000248688"/>
    </source>
</evidence>
<dbReference type="Gene3D" id="3.40.630.30">
    <property type="match status" value="1"/>
</dbReference>